<feature type="region of interest" description="Disordered" evidence="1">
    <location>
        <begin position="205"/>
        <end position="228"/>
    </location>
</feature>
<protein>
    <submittedName>
        <fullName evidence="2">Uncharacterized protein</fullName>
    </submittedName>
</protein>
<evidence type="ECO:0000313" key="2">
    <source>
        <dbReference type="EMBL" id="QHT20314.1"/>
    </source>
</evidence>
<proteinExistence type="predicted"/>
<dbReference type="EMBL" id="MN739677">
    <property type="protein sequence ID" value="QHT20314.1"/>
    <property type="molecule type" value="Genomic_DNA"/>
</dbReference>
<dbReference type="AlphaFoldDB" id="A0A6C0DUL5"/>
<sequence>MSGLKGAPDDPTEVAKRRNRLDMEIQEMLAAKPATNKAAFNRALQARIDAEDAGVILPPPALAIAANVAELNAAAANREKQPAHLRNRTRKQSAVLEQLMAKMRVDAAREASANGKTIYYNNTNNDRFPSLGFITGRYNVRRAQAARAKEAANLEGKRKQEFYDRLSERFQIPKMNWETYEAKYGSSLYNKYKYKYGGALSKTMSALRKSQKTRKGRKAHKAHKTRRH</sequence>
<name>A0A6C0DUL5_9ZZZZ</name>
<organism evidence="2">
    <name type="scientific">viral metagenome</name>
    <dbReference type="NCBI Taxonomy" id="1070528"/>
    <lineage>
        <taxon>unclassified sequences</taxon>
        <taxon>metagenomes</taxon>
        <taxon>organismal metagenomes</taxon>
    </lineage>
</organism>
<accession>A0A6C0DUL5</accession>
<reference evidence="2" key="1">
    <citation type="journal article" date="2020" name="Nature">
        <title>Giant virus diversity and host interactions through global metagenomics.</title>
        <authorList>
            <person name="Schulz F."/>
            <person name="Roux S."/>
            <person name="Paez-Espino D."/>
            <person name="Jungbluth S."/>
            <person name="Walsh D.A."/>
            <person name="Denef V.J."/>
            <person name="McMahon K.D."/>
            <person name="Konstantinidis K.T."/>
            <person name="Eloe-Fadrosh E.A."/>
            <person name="Kyrpides N.C."/>
            <person name="Woyke T."/>
        </authorList>
    </citation>
    <scope>NUCLEOTIDE SEQUENCE</scope>
    <source>
        <strain evidence="2">GVMAG-M-3300023174-60</strain>
    </source>
</reference>
<evidence type="ECO:0000256" key="1">
    <source>
        <dbReference type="SAM" id="MobiDB-lite"/>
    </source>
</evidence>
<feature type="compositionally biased region" description="Basic residues" evidence="1">
    <location>
        <begin position="209"/>
        <end position="228"/>
    </location>
</feature>